<dbReference type="PATRIC" id="fig|401562.3.peg.3801"/>
<dbReference type="GO" id="GO:0019433">
    <property type="term" value="P:triglyceride catabolic process"/>
    <property type="evidence" value="ECO:0007669"/>
    <property type="project" value="TreeGrafter"/>
</dbReference>
<name>A0A175R569_9HYPH</name>
<evidence type="ECO:0000313" key="6">
    <source>
        <dbReference type="Proteomes" id="UP000078272"/>
    </source>
</evidence>
<evidence type="ECO:0000256" key="1">
    <source>
        <dbReference type="ARBA" id="ARBA00010515"/>
    </source>
</evidence>
<feature type="active site" evidence="3">
    <location>
        <position position="164"/>
    </location>
</feature>
<dbReference type="PROSITE" id="PS01174">
    <property type="entry name" value="LIPASE_GDXG_SER"/>
    <property type="match status" value="1"/>
</dbReference>
<evidence type="ECO:0000259" key="4">
    <source>
        <dbReference type="Pfam" id="PF07859"/>
    </source>
</evidence>
<comment type="similarity">
    <text evidence="1">Belongs to the 'GDXG' lipolytic enzyme family.</text>
</comment>
<evidence type="ECO:0000313" key="5">
    <source>
        <dbReference type="EMBL" id="KTQ85924.1"/>
    </source>
</evidence>
<evidence type="ECO:0000256" key="2">
    <source>
        <dbReference type="ARBA" id="ARBA00022801"/>
    </source>
</evidence>
<dbReference type="Pfam" id="PF07859">
    <property type="entry name" value="Abhydrolase_3"/>
    <property type="match status" value="1"/>
</dbReference>
<sequence>MSTDLAPDMAALMERMAREDGPQPDPTTLPPTEGRALAEAGNRRWNVDMPEMAERAEAFVPTDPALGSARTRLLVLVPPGAREGAILFVHGGGFAFCSPETHERCARVLAAETGLPVVLPDYRLAPEHPFPAGLLDVVATWRGLFQATRALGLRKGPLVLAGDSAGAGLCLSALLHEAGRRQADAALLFYGVYAADFETEAYRTFADGPGLTRGKMQRYWDFYLKDEAARADPLASPALAGEAALRALPPLHLMAAGVDPLLGDSLDLERRLQALGRPERLEIVPGVVHGFLQMTNELPQAREALGRAAQFVRGLI</sequence>
<dbReference type="GO" id="GO:0004806">
    <property type="term" value="F:triacylglycerol lipase activity"/>
    <property type="evidence" value="ECO:0007669"/>
    <property type="project" value="TreeGrafter"/>
</dbReference>
<dbReference type="AlphaFoldDB" id="A0A175R569"/>
<dbReference type="InterPro" id="IPR013094">
    <property type="entry name" value="AB_hydrolase_3"/>
</dbReference>
<feature type="domain" description="Alpha/beta hydrolase fold-3" evidence="4">
    <location>
        <begin position="86"/>
        <end position="292"/>
    </location>
</feature>
<dbReference type="InterPro" id="IPR029058">
    <property type="entry name" value="AB_hydrolase_fold"/>
</dbReference>
<organism evidence="5 6">
    <name type="scientific">Aureimonas ureilytica</name>
    <dbReference type="NCBI Taxonomy" id="401562"/>
    <lineage>
        <taxon>Bacteria</taxon>
        <taxon>Pseudomonadati</taxon>
        <taxon>Pseudomonadota</taxon>
        <taxon>Alphaproteobacteria</taxon>
        <taxon>Hyphomicrobiales</taxon>
        <taxon>Aurantimonadaceae</taxon>
        <taxon>Aureimonas</taxon>
    </lineage>
</organism>
<gene>
    <name evidence="5" type="ORF">NS226_18500</name>
</gene>
<reference evidence="5 6" key="1">
    <citation type="journal article" date="2016" name="Front. Microbiol.">
        <title>Genomic Resource of Rice Seed Associated Bacteria.</title>
        <authorList>
            <person name="Midha S."/>
            <person name="Bansal K."/>
            <person name="Sharma S."/>
            <person name="Kumar N."/>
            <person name="Patil P.P."/>
            <person name="Chaudhry V."/>
            <person name="Patil P.B."/>
        </authorList>
    </citation>
    <scope>NUCLEOTIDE SEQUENCE [LARGE SCALE GENOMIC DNA]</scope>
    <source>
        <strain evidence="5 6">NS226</strain>
    </source>
</reference>
<dbReference type="InterPro" id="IPR033140">
    <property type="entry name" value="Lipase_GDXG_put_SER_AS"/>
</dbReference>
<dbReference type="Gene3D" id="3.40.50.1820">
    <property type="entry name" value="alpha/beta hydrolase"/>
    <property type="match status" value="1"/>
</dbReference>
<dbReference type="STRING" id="401562.NS365_02435"/>
<dbReference type="GO" id="GO:0005829">
    <property type="term" value="C:cytosol"/>
    <property type="evidence" value="ECO:0007669"/>
    <property type="project" value="TreeGrafter"/>
</dbReference>
<protein>
    <submittedName>
        <fullName evidence="5">Alpha/beta hydrolase</fullName>
    </submittedName>
</protein>
<dbReference type="PANTHER" id="PTHR23025:SF3">
    <property type="entry name" value="HORMONE-SENSITIVE LIPASE"/>
    <property type="match status" value="1"/>
</dbReference>
<proteinExistence type="inferred from homology"/>
<dbReference type="PANTHER" id="PTHR23025">
    <property type="entry name" value="TRIACYLGLYCEROL LIPASE"/>
    <property type="match status" value="1"/>
</dbReference>
<dbReference type="InterPro" id="IPR002168">
    <property type="entry name" value="Lipase_GDXG_HIS_AS"/>
</dbReference>
<dbReference type="GO" id="GO:0004771">
    <property type="term" value="F:sterol ester esterase activity"/>
    <property type="evidence" value="ECO:0007669"/>
    <property type="project" value="TreeGrafter"/>
</dbReference>
<dbReference type="Proteomes" id="UP000078272">
    <property type="component" value="Unassembled WGS sequence"/>
</dbReference>
<accession>A0A175R569</accession>
<keyword evidence="2 5" id="KW-0378">Hydrolase</keyword>
<comment type="caution">
    <text evidence="5">The sequence shown here is derived from an EMBL/GenBank/DDBJ whole genome shotgun (WGS) entry which is preliminary data.</text>
</comment>
<evidence type="ECO:0000256" key="3">
    <source>
        <dbReference type="PROSITE-ProRule" id="PRU10038"/>
    </source>
</evidence>
<dbReference type="EMBL" id="LDPZ01000052">
    <property type="protein sequence ID" value="KTQ85924.1"/>
    <property type="molecule type" value="Genomic_DNA"/>
</dbReference>
<dbReference type="SUPFAM" id="SSF53474">
    <property type="entry name" value="alpha/beta-Hydrolases"/>
    <property type="match status" value="1"/>
</dbReference>
<dbReference type="PROSITE" id="PS01173">
    <property type="entry name" value="LIPASE_GDXG_HIS"/>
    <property type="match status" value="1"/>
</dbReference>